<evidence type="ECO:0000256" key="4">
    <source>
        <dbReference type="ARBA" id="ARBA00022737"/>
    </source>
</evidence>
<dbReference type="PANTHER" id="PTHR11129">
    <property type="entry name" value="PROTEIN FARNESYLTRANSFERASE ALPHA SUBUNIT/RAB GERANYLGERANYL TRANSFERASE ALPHA SUBUNIT"/>
    <property type="match status" value="1"/>
</dbReference>
<feature type="compositionally biased region" description="Basic and acidic residues" evidence="7">
    <location>
        <begin position="11"/>
        <end position="20"/>
    </location>
</feature>
<keyword evidence="3 6" id="KW-0808">Transferase</keyword>
<evidence type="ECO:0000256" key="6">
    <source>
        <dbReference type="RuleBase" id="RU367120"/>
    </source>
</evidence>
<evidence type="ECO:0000313" key="9">
    <source>
        <dbReference type="Proteomes" id="UP000094526"/>
    </source>
</evidence>
<dbReference type="STRING" id="86049.A0A1C1CHX6"/>
<dbReference type="GO" id="GO:0004663">
    <property type="term" value="F:Rab geranylgeranyltransferase activity"/>
    <property type="evidence" value="ECO:0007669"/>
    <property type="project" value="UniProtKB-UniRule"/>
</dbReference>
<comment type="catalytic activity">
    <reaction evidence="5 6">
        <text>geranylgeranyl diphosphate + L-cysteinyl-[protein] = S-geranylgeranyl-L-cysteinyl-[protein] + diphosphate</text>
        <dbReference type="Rhea" id="RHEA:21240"/>
        <dbReference type="Rhea" id="RHEA-COMP:10131"/>
        <dbReference type="Rhea" id="RHEA-COMP:11537"/>
        <dbReference type="ChEBI" id="CHEBI:29950"/>
        <dbReference type="ChEBI" id="CHEBI:33019"/>
        <dbReference type="ChEBI" id="CHEBI:57533"/>
        <dbReference type="ChEBI" id="CHEBI:86021"/>
        <dbReference type="EC" id="2.5.1.60"/>
    </reaction>
</comment>
<evidence type="ECO:0000256" key="3">
    <source>
        <dbReference type="ARBA" id="ARBA00022679"/>
    </source>
</evidence>
<dbReference type="EMBL" id="LGRB01000012">
    <property type="protein sequence ID" value="OCT48110.1"/>
    <property type="molecule type" value="Genomic_DNA"/>
</dbReference>
<feature type="region of interest" description="Disordered" evidence="7">
    <location>
        <begin position="1"/>
        <end position="20"/>
    </location>
</feature>
<gene>
    <name evidence="8" type="ORF">CLCR_04145</name>
</gene>
<sequence length="404" mass="47541">MSSHGIPRAATRGERTAEARQKELKEIAQYQQLVEEVNDKVIDVRYPGRGNIADDDLGQVAAKEYTAELLQKTAELLKKNPEYYTVWNHRRRIYVNEFEDLARQASSEEIDEDTRVSQVLDIIQLDLQFLFPLLLKFPKCYWIWNHRLWLLEQTTILVPAIKARKLWEEELGLVGKMLNRDSRNFHGWGYRRTVVQNLESPALQGQSMARPEFDYTKKMIGTNLSNFSAWHNRTKLILRILDEESASDQERQNMLDEGRPPRSSNVTHAYFAVRLELELIHKALFDPYDQSLWFYHQNLMCTFDPDQAAKSMAPNLSKEQRLEYIAAEREYIEEVLEDAQDCKWPYQALIECTLLEGKVKSCLKEEDGVKVKEWLQTLKTLDPLRKGRWNDMEQQLASNWRDIW</sequence>
<keyword evidence="4" id="KW-0677">Repeat</keyword>
<dbReference type="EC" id="2.5.1.60" evidence="6"/>
<evidence type="ECO:0000256" key="5">
    <source>
        <dbReference type="ARBA" id="ARBA00047658"/>
    </source>
</evidence>
<dbReference type="PANTHER" id="PTHR11129:SF2">
    <property type="entry name" value="GERANYLGERANYL TRANSFERASE TYPE-2 SUBUNIT ALPHA"/>
    <property type="match status" value="1"/>
</dbReference>
<evidence type="ECO:0000256" key="1">
    <source>
        <dbReference type="ARBA" id="ARBA00006734"/>
    </source>
</evidence>
<dbReference type="AlphaFoldDB" id="A0A1C1CHX6"/>
<keyword evidence="9" id="KW-1185">Reference proteome</keyword>
<name>A0A1C1CHX6_9EURO</name>
<keyword evidence="2 6" id="KW-0637">Prenyltransferase</keyword>
<reference evidence="9" key="1">
    <citation type="submission" date="2015-07" db="EMBL/GenBank/DDBJ databases">
        <authorList>
            <person name="Teixeira M.M."/>
            <person name="Souza R.C."/>
            <person name="Almeida L.G."/>
            <person name="Vicente V.A."/>
            <person name="de Hoog S."/>
            <person name="Bocca A.L."/>
            <person name="de Almeida S.R."/>
            <person name="Vasconcelos A.T."/>
            <person name="Felipe M.S."/>
        </authorList>
    </citation>
    <scope>NUCLEOTIDE SEQUENCE [LARGE SCALE GENOMIC DNA]</scope>
    <source>
        <strain evidence="9">KSF</strain>
    </source>
</reference>
<comment type="similarity">
    <text evidence="1 6">Belongs to the protein prenyltransferase subunit alpha family.</text>
</comment>
<dbReference type="PROSITE" id="PS51147">
    <property type="entry name" value="PFTA"/>
    <property type="match status" value="4"/>
</dbReference>
<dbReference type="OrthoDB" id="1658at2759"/>
<comment type="function">
    <text evidence="6">Catalyzes the transfer of a geranyl-geranyl moiety from geranyl-geranyl pyrophosphate to cysteines occuring in specific C-terminal amino acid sequences.</text>
</comment>
<dbReference type="Gene3D" id="1.25.40.120">
    <property type="entry name" value="Protein prenylyltransferase"/>
    <property type="match status" value="1"/>
</dbReference>
<proteinExistence type="inferred from homology"/>
<protein>
    <recommendedName>
        <fullName evidence="6">Geranylgeranyl transferase type-2 subunit alpha</fullName>
        <ecNumber evidence="6">2.5.1.60</ecNumber>
    </recommendedName>
    <alternativeName>
        <fullName evidence="6">Geranylgeranyl transferase type II subunit alpha</fullName>
    </alternativeName>
</protein>
<dbReference type="VEuPathDB" id="FungiDB:G647_08262"/>
<dbReference type="SUPFAM" id="SSF48439">
    <property type="entry name" value="Protein prenylyltransferase"/>
    <property type="match status" value="1"/>
</dbReference>
<evidence type="ECO:0000256" key="7">
    <source>
        <dbReference type="SAM" id="MobiDB-lite"/>
    </source>
</evidence>
<comment type="caution">
    <text evidence="8">The sequence shown here is derived from an EMBL/GenBank/DDBJ whole genome shotgun (WGS) entry which is preliminary data.</text>
</comment>
<dbReference type="GO" id="GO:0097354">
    <property type="term" value="P:prenylation"/>
    <property type="evidence" value="ECO:0007669"/>
    <property type="project" value="UniProtKB-UniRule"/>
</dbReference>
<organism evidence="8 9">
    <name type="scientific">Cladophialophora carrionii</name>
    <dbReference type="NCBI Taxonomy" id="86049"/>
    <lineage>
        <taxon>Eukaryota</taxon>
        <taxon>Fungi</taxon>
        <taxon>Dikarya</taxon>
        <taxon>Ascomycota</taxon>
        <taxon>Pezizomycotina</taxon>
        <taxon>Eurotiomycetes</taxon>
        <taxon>Chaetothyriomycetidae</taxon>
        <taxon>Chaetothyriales</taxon>
        <taxon>Herpotrichiellaceae</taxon>
        <taxon>Cladophialophora</taxon>
    </lineage>
</organism>
<evidence type="ECO:0000313" key="8">
    <source>
        <dbReference type="EMBL" id="OCT48110.1"/>
    </source>
</evidence>
<dbReference type="Pfam" id="PF01239">
    <property type="entry name" value="PPTA"/>
    <property type="match status" value="4"/>
</dbReference>
<dbReference type="Proteomes" id="UP000094526">
    <property type="component" value="Unassembled WGS sequence"/>
</dbReference>
<accession>A0A1C1CHX6</accession>
<dbReference type="GO" id="GO:0005968">
    <property type="term" value="C:Rab-protein geranylgeranyltransferase complex"/>
    <property type="evidence" value="ECO:0007669"/>
    <property type="project" value="TreeGrafter"/>
</dbReference>
<dbReference type="InterPro" id="IPR002088">
    <property type="entry name" value="Prenyl_trans_a"/>
</dbReference>
<evidence type="ECO:0000256" key="2">
    <source>
        <dbReference type="ARBA" id="ARBA00022602"/>
    </source>
</evidence>
<dbReference type="VEuPathDB" id="FungiDB:CLCR_04145"/>